<accession>A0A0V8J0E6</accession>
<evidence type="ECO:0000313" key="2">
    <source>
        <dbReference type="EMBL" id="KSU80344.1"/>
    </source>
</evidence>
<evidence type="ECO:0000313" key="3">
    <source>
        <dbReference type="Proteomes" id="UP000054099"/>
    </source>
</evidence>
<dbReference type="InterPro" id="IPR013830">
    <property type="entry name" value="SGNH_hydro"/>
</dbReference>
<dbReference type="Gene3D" id="3.40.50.1110">
    <property type="entry name" value="SGNH hydrolase"/>
    <property type="match status" value="1"/>
</dbReference>
<gene>
    <name evidence="2" type="ORF">AS030_20645</name>
</gene>
<name>A0A0V8J0E6_9BACL</name>
<dbReference type="PANTHER" id="PTHR30383">
    <property type="entry name" value="THIOESTERASE 1/PROTEASE 1/LYSOPHOSPHOLIPASE L1"/>
    <property type="match status" value="1"/>
</dbReference>
<feature type="domain" description="SGNH hydrolase-type esterase" evidence="1">
    <location>
        <begin position="46"/>
        <end position="219"/>
    </location>
</feature>
<dbReference type="EMBL" id="LNQN01000007">
    <property type="protein sequence ID" value="KSU80344.1"/>
    <property type="molecule type" value="Genomic_DNA"/>
</dbReference>
<proteinExistence type="predicted"/>
<comment type="caution">
    <text evidence="2">The sequence shown here is derived from an EMBL/GenBank/DDBJ whole genome shotgun (WGS) entry which is preliminary data.</text>
</comment>
<reference evidence="2 3" key="1">
    <citation type="journal article" date="2014" name="Antonie Van Leeuwenhoek">
        <title>Fictibacillus enclensis sp. nov., isolated from marine sediment.</title>
        <authorList>
            <person name="Dastager S.G."/>
            <person name="Mawlankar R."/>
            <person name="Srinivasan K."/>
            <person name="Tang S.K."/>
            <person name="Lee J.C."/>
            <person name="Ramana V.V."/>
            <person name="Shouche Y.S."/>
        </authorList>
    </citation>
    <scope>NUCLEOTIDE SEQUENCE [LARGE SCALE GENOMIC DNA]</scope>
    <source>
        <strain evidence="2 3">NIO-1003</strain>
    </source>
</reference>
<sequence>MKTMQRPKVISPGFFGSVIAADSRRTVFDFHNEVLIARQAHIDFLFIGDSITEMWDTETYFGGKGNRIVNRGIGGDTTTYMLKRFDADCVQLKPKYAVMKIGINNLWALDAPVRGERKDQTQLLAEVVSDIAEMVRKAKDGGIIPVVCSLLPTNIETNLQTSIRNELVLKINEQLKELVQNEDIPYVNYHPHLTEPDGKTLRPELADDGLHPHVLGYDIMAEVLREDLEKQGITI</sequence>
<dbReference type="Pfam" id="PF13472">
    <property type="entry name" value="Lipase_GDSL_2"/>
    <property type="match status" value="1"/>
</dbReference>
<dbReference type="AlphaFoldDB" id="A0A0V8J0E6"/>
<dbReference type="InterPro" id="IPR036514">
    <property type="entry name" value="SGNH_hydro_sf"/>
</dbReference>
<dbReference type="PANTHER" id="PTHR30383:SF5">
    <property type="entry name" value="SGNH HYDROLASE-TYPE ESTERASE DOMAIN-CONTAINING PROTEIN"/>
    <property type="match status" value="1"/>
</dbReference>
<protein>
    <submittedName>
        <fullName evidence="2">G-D-S-L family lipolytic protein</fullName>
    </submittedName>
</protein>
<dbReference type="InterPro" id="IPR051532">
    <property type="entry name" value="Ester_Hydrolysis_Enzymes"/>
</dbReference>
<evidence type="ECO:0000259" key="1">
    <source>
        <dbReference type="Pfam" id="PF13472"/>
    </source>
</evidence>
<dbReference type="Proteomes" id="UP000054099">
    <property type="component" value="Unassembled WGS sequence"/>
</dbReference>
<organism evidence="2 3">
    <name type="scientific">Fictibacillus enclensis</name>
    <dbReference type="NCBI Taxonomy" id="1017270"/>
    <lineage>
        <taxon>Bacteria</taxon>
        <taxon>Bacillati</taxon>
        <taxon>Bacillota</taxon>
        <taxon>Bacilli</taxon>
        <taxon>Bacillales</taxon>
        <taxon>Fictibacillaceae</taxon>
        <taxon>Fictibacillus</taxon>
    </lineage>
</organism>
<keyword evidence="3" id="KW-1185">Reference proteome</keyword>
<dbReference type="RefSeq" id="WP_061975273.1">
    <property type="nucleotide sequence ID" value="NZ_FMAV01000005.1"/>
</dbReference>
<dbReference type="OrthoDB" id="2513075at2"/>
<dbReference type="SUPFAM" id="SSF52266">
    <property type="entry name" value="SGNH hydrolase"/>
    <property type="match status" value="1"/>
</dbReference>
<dbReference type="GO" id="GO:0004622">
    <property type="term" value="F:phosphatidylcholine lysophospholipase activity"/>
    <property type="evidence" value="ECO:0007669"/>
    <property type="project" value="TreeGrafter"/>
</dbReference>